<reference evidence="2" key="1">
    <citation type="submission" date="2023-04" db="EMBL/GenBank/DDBJ databases">
        <authorList>
            <person name="Vijverberg K."/>
            <person name="Xiong W."/>
            <person name="Schranz E."/>
        </authorList>
    </citation>
    <scope>NUCLEOTIDE SEQUENCE</scope>
</reference>
<gene>
    <name evidence="2" type="ORF">LSALG_LOCUS2502</name>
</gene>
<accession>A0AA35VF58</accession>
<dbReference type="Proteomes" id="UP001177003">
    <property type="component" value="Chromosome 0"/>
</dbReference>
<feature type="region of interest" description="Disordered" evidence="1">
    <location>
        <begin position="81"/>
        <end position="125"/>
    </location>
</feature>
<sequence>MLLLVQGVGQQCSIPDDNIMESIRQVVTKDIPEPAFVRHQRPRLTEPDQSEPTLDDVMRHQDFAHEEHCWINDSMDGVKQRLGNGPSTFSSGGSYCSTPSLTKGTGHEGVGNSGTHPGDIDDDNK</sequence>
<dbReference type="AlphaFoldDB" id="A0AA35VF58"/>
<evidence type="ECO:0000256" key="1">
    <source>
        <dbReference type="SAM" id="MobiDB-lite"/>
    </source>
</evidence>
<name>A0AA35VF58_LACSI</name>
<evidence type="ECO:0000313" key="2">
    <source>
        <dbReference type="EMBL" id="CAI9261727.1"/>
    </source>
</evidence>
<keyword evidence="3" id="KW-1185">Reference proteome</keyword>
<organism evidence="2 3">
    <name type="scientific">Lactuca saligna</name>
    <name type="common">Willowleaf lettuce</name>
    <dbReference type="NCBI Taxonomy" id="75948"/>
    <lineage>
        <taxon>Eukaryota</taxon>
        <taxon>Viridiplantae</taxon>
        <taxon>Streptophyta</taxon>
        <taxon>Embryophyta</taxon>
        <taxon>Tracheophyta</taxon>
        <taxon>Spermatophyta</taxon>
        <taxon>Magnoliopsida</taxon>
        <taxon>eudicotyledons</taxon>
        <taxon>Gunneridae</taxon>
        <taxon>Pentapetalae</taxon>
        <taxon>asterids</taxon>
        <taxon>campanulids</taxon>
        <taxon>Asterales</taxon>
        <taxon>Asteraceae</taxon>
        <taxon>Cichorioideae</taxon>
        <taxon>Cichorieae</taxon>
        <taxon>Lactucinae</taxon>
        <taxon>Lactuca</taxon>
    </lineage>
</organism>
<dbReference type="EMBL" id="OX465086">
    <property type="protein sequence ID" value="CAI9261727.1"/>
    <property type="molecule type" value="Genomic_DNA"/>
</dbReference>
<protein>
    <submittedName>
        <fullName evidence="2">Uncharacterized protein</fullName>
    </submittedName>
</protein>
<feature type="compositionally biased region" description="Polar residues" evidence="1">
    <location>
        <begin position="85"/>
        <end position="103"/>
    </location>
</feature>
<evidence type="ECO:0000313" key="3">
    <source>
        <dbReference type="Proteomes" id="UP001177003"/>
    </source>
</evidence>
<proteinExistence type="predicted"/>